<feature type="compositionally biased region" description="Basic residues" evidence="1">
    <location>
        <begin position="147"/>
        <end position="158"/>
    </location>
</feature>
<reference evidence="2" key="1">
    <citation type="submission" date="2021-07" db="EMBL/GenBank/DDBJ databases">
        <title>Elsinoe batatas strain:CRI-CJ2 Genome sequencing and assembly.</title>
        <authorList>
            <person name="Huang L."/>
        </authorList>
    </citation>
    <scope>NUCLEOTIDE SEQUENCE</scope>
    <source>
        <strain evidence="2">CRI-CJ2</strain>
    </source>
</reference>
<name>A0A8K0L762_9PEZI</name>
<dbReference type="EMBL" id="JAESVG020000003">
    <property type="protein sequence ID" value="KAG8628986.1"/>
    <property type="molecule type" value="Genomic_DNA"/>
</dbReference>
<proteinExistence type="predicted"/>
<evidence type="ECO:0000313" key="2">
    <source>
        <dbReference type="EMBL" id="KAG8628986.1"/>
    </source>
</evidence>
<feature type="region of interest" description="Disordered" evidence="1">
    <location>
        <begin position="100"/>
        <end position="158"/>
    </location>
</feature>
<gene>
    <name evidence="2" type="ORF">KVT40_002851</name>
</gene>
<protein>
    <submittedName>
        <fullName evidence="2">Uncharacterized protein</fullName>
    </submittedName>
</protein>
<sequence>MASLTSAWERLNIAKENAAAAMERLNRASRAVRDAESHIARAQNTIQSQEARVRGLEQVPPGRRDSRWRADRAHCQGDINAAFRTRDEFRRRLEEAQRAQVAARHAKANAEQAVSDRQLELQRAQQRANGPPAPHRGGHGGPPQGRHGGHYGGPRRHY</sequence>
<comment type="caution">
    <text evidence="2">The sequence shown here is derived from an EMBL/GenBank/DDBJ whole genome shotgun (WGS) entry which is preliminary data.</text>
</comment>
<dbReference type="AlphaFoldDB" id="A0A8K0L762"/>
<dbReference type="Proteomes" id="UP000809789">
    <property type="component" value="Unassembled WGS sequence"/>
</dbReference>
<accession>A0A8K0L762</accession>
<keyword evidence="3" id="KW-1185">Reference proteome</keyword>
<dbReference type="OrthoDB" id="10503584at2759"/>
<organism evidence="2 3">
    <name type="scientific">Elsinoe batatas</name>
    <dbReference type="NCBI Taxonomy" id="2601811"/>
    <lineage>
        <taxon>Eukaryota</taxon>
        <taxon>Fungi</taxon>
        <taxon>Dikarya</taxon>
        <taxon>Ascomycota</taxon>
        <taxon>Pezizomycotina</taxon>
        <taxon>Dothideomycetes</taxon>
        <taxon>Dothideomycetidae</taxon>
        <taxon>Myriangiales</taxon>
        <taxon>Elsinoaceae</taxon>
        <taxon>Elsinoe</taxon>
    </lineage>
</organism>
<evidence type="ECO:0000313" key="3">
    <source>
        <dbReference type="Proteomes" id="UP000809789"/>
    </source>
</evidence>
<evidence type="ECO:0000256" key="1">
    <source>
        <dbReference type="SAM" id="MobiDB-lite"/>
    </source>
</evidence>
<feature type="compositionally biased region" description="Low complexity" evidence="1">
    <location>
        <begin position="121"/>
        <end position="130"/>
    </location>
</feature>